<feature type="non-terminal residue" evidence="5">
    <location>
        <position position="245"/>
    </location>
</feature>
<feature type="domain" description="TGS" evidence="4">
    <location>
        <begin position="191"/>
        <end position="245"/>
    </location>
</feature>
<dbReference type="GO" id="GO:0005524">
    <property type="term" value="F:ATP binding"/>
    <property type="evidence" value="ECO:0007669"/>
    <property type="project" value="UniProtKB-KW"/>
</dbReference>
<dbReference type="InterPro" id="IPR023192">
    <property type="entry name" value="TGS-like_dom_sf"/>
</dbReference>
<dbReference type="PANTHER" id="PTHR23305:SF18">
    <property type="entry name" value="OBG-TYPE G DOMAIN-CONTAINING PROTEIN"/>
    <property type="match status" value="1"/>
</dbReference>
<evidence type="ECO:0000313" key="5">
    <source>
        <dbReference type="EMBL" id="GAG37029.1"/>
    </source>
</evidence>
<proteinExistence type="predicted"/>
<dbReference type="Gene3D" id="3.10.20.30">
    <property type="match status" value="1"/>
</dbReference>
<organism evidence="5">
    <name type="scientific">marine sediment metagenome</name>
    <dbReference type="NCBI Taxonomy" id="412755"/>
    <lineage>
        <taxon>unclassified sequences</taxon>
        <taxon>metagenomes</taxon>
        <taxon>ecological metagenomes</taxon>
    </lineage>
</organism>
<dbReference type="GO" id="GO:0016887">
    <property type="term" value="F:ATP hydrolysis activity"/>
    <property type="evidence" value="ECO:0007669"/>
    <property type="project" value="TreeGrafter"/>
</dbReference>
<dbReference type="InterPro" id="IPR031167">
    <property type="entry name" value="G_OBG"/>
</dbReference>
<dbReference type="FunFam" id="1.10.150.300:FF:000001">
    <property type="entry name" value="Ribosome-binding ATPase YchF"/>
    <property type="match status" value="1"/>
</dbReference>
<dbReference type="GO" id="GO:0005525">
    <property type="term" value="F:GTP binding"/>
    <property type="evidence" value="ECO:0007669"/>
    <property type="project" value="InterPro"/>
</dbReference>
<reference evidence="5" key="1">
    <citation type="journal article" date="2014" name="Front. Microbiol.">
        <title>High frequency of phylogenetically diverse reductive dehalogenase-homologous genes in deep subseafloor sedimentary metagenomes.</title>
        <authorList>
            <person name="Kawai M."/>
            <person name="Futagami T."/>
            <person name="Toyoda A."/>
            <person name="Takaki Y."/>
            <person name="Nishi S."/>
            <person name="Hori S."/>
            <person name="Arai W."/>
            <person name="Tsubouchi T."/>
            <person name="Morono Y."/>
            <person name="Uchiyama I."/>
            <person name="Ito T."/>
            <person name="Fujiyama A."/>
            <person name="Inagaki F."/>
            <person name="Takami H."/>
        </authorList>
    </citation>
    <scope>NUCLEOTIDE SEQUENCE</scope>
    <source>
        <strain evidence="5">Expedition CK06-06</strain>
    </source>
</reference>
<dbReference type="InterPro" id="IPR013029">
    <property type="entry name" value="YchF_C"/>
</dbReference>
<dbReference type="PROSITE" id="PS51710">
    <property type="entry name" value="G_OBG"/>
    <property type="match status" value="1"/>
</dbReference>
<feature type="domain" description="OBG-type G" evidence="3">
    <location>
        <begin position="1"/>
        <end position="169"/>
    </location>
</feature>
<name>X0X1F9_9ZZZZ</name>
<protein>
    <recommendedName>
        <fullName evidence="6">Redox-regulated ATPase YchF</fullName>
    </recommendedName>
</protein>
<dbReference type="InterPro" id="IPR004095">
    <property type="entry name" value="TGS"/>
</dbReference>
<dbReference type="AlphaFoldDB" id="X0X1F9"/>
<evidence type="ECO:0000259" key="4">
    <source>
        <dbReference type="PROSITE" id="PS51880"/>
    </source>
</evidence>
<dbReference type="PROSITE" id="PS51880">
    <property type="entry name" value="TGS"/>
    <property type="match status" value="1"/>
</dbReference>
<dbReference type="Gene3D" id="3.40.50.300">
    <property type="entry name" value="P-loop containing nucleotide triphosphate hydrolases"/>
    <property type="match status" value="1"/>
</dbReference>
<evidence type="ECO:0008006" key="6">
    <source>
        <dbReference type="Google" id="ProtNLM"/>
    </source>
</evidence>
<dbReference type="GO" id="GO:0005737">
    <property type="term" value="C:cytoplasm"/>
    <property type="evidence" value="ECO:0007669"/>
    <property type="project" value="TreeGrafter"/>
</dbReference>
<dbReference type="Gene3D" id="1.10.150.300">
    <property type="entry name" value="TGS-like domain"/>
    <property type="match status" value="1"/>
</dbReference>
<dbReference type="Pfam" id="PF06071">
    <property type="entry name" value="YchF-GTPase_C"/>
    <property type="match status" value="1"/>
</dbReference>
<comment type="caution">
    <text evidence="5">The sequence shown here is derived from an EMBL/GenBank/DDBJ whole genome shotgun (WGS) entry which is preliminary data.</text>
</comment>
<evidence type="ECO:0000256" key="2">
    <source>
        <dbReference type="ARBA" id="ARBA00022840"/>
    </source>
</evidence>
<dbReference type="EMBL" id="BARS01047161">
    <property type="protein sequence ID" value="GAG37029.1"/>
    <property type="molecule type" value="Genomic_DNA"/>
</dbReference>
<feature type="non-terminal residue" evidence="5">
    <location>
        <position position="1"/>
    </location>
</feature>
<dbReference type="SUPFAM" id="SSF52540">
    <property type="entry name" value="P-loop containing nucleoside triphosphate hydrolases"/>
    <property type="match status" value="1"/>
</dbReference>
<dbReference type="InterPro" id="IPR012675">
    <property type="entry name" value="Beta-grasp_dom_sf"/>
</dbReference>
<evidence type="ECO:0000256" key="1">
    <source>
        <dbReference type="ARBA" id="ARBA00022741"/>
    </source>
</evidence>
<sequence length="245" mass="26810">GNKFLGHIREVDAILHVVRCFEDENVVHSTGQPDPVRDVEIVETEFLLADLETAQRTADRWRAAARTGKGAGKEEEAAFNRAAEALGEGRAIRDLDLTENERRILADARFLTAKPGLYVANTDESDPKGEGPLASALRETKGAGNVVPVSVEIEEEISELPPEDQGEFLAGMGLEETALDLVITACYRLLDLITFYTIANDKLSAWQLPRGRTVDQAAGTIHSDMEKGFIRAEVMTLADLIEHGN</sequence>
<keyword evidence="1" id="KW-0547">Nucleotide-binding</keyword>
<keyword evidence="2" id="KW-0067">ATP-binding</keyword>
<dbReference type="PANTHER" id="PTHR23305">
    <property type="entry name" value="OBG GTPASE FAMILY"/>
    <property type="match status" value="1"/>
</dbReference>
<dbReference type="InterPro" id="IPR027417">
    <property type="entry name" value="P-loop_NTPase"/>
</dbReference>
<evidence type="ECO:0000259" key="3">
    <source>
        <dbReference type="PROSITE" id="PS51710"/>
    </source>
</evidence>
<gene>
    <name evidence="5" type="ORF">S01H1_70880</name>
</gene>
<accession>X0X1F9</accession>